<dbReference type="OMA" id="HTRTMPI"/>
<evidence type="ECO:0000313" key="4">
    <source>
        <dbReference type="EMBL" id="KAF0414226.1"/>
    </source>
</evidence>
<reference evidence="9" key="4">
    <citation type="submission" date="2020-03" db="EMBL/GenBank/DDBJ databases">
        <title>SpeciesPrimer: A bioinformatics pipeline dedicated to the design of qPCR primers for the quantification of bacterial species.</title>
        <authorList>
            <person name="Dreier M."/>
            <person name="Berthoud H."/>
            <person name="Shani N."/>
            <person name="Wechsler D."/>
            <person name="Junier P."/>
        </authorList>
    </citation>
    <scope>NUCLEOTIDE SEQUENCE [LARGE SCALE GENOMIC DNA]</scope>
    <source>
        <strain evidence="9">FAM13073</strain>
    </source>
</reference>
<dbReference type="Proteomes" id="UP001214131">
    <property type="component" value="Chromosome"/>
</dbReference>
<keyword evidence="1" id="KW-0129">CBS domain</keyword>
<dbReference type="InterPro" id="IPR046342">
    <property type="entry name" value="CBS_dom_sf"/>
</dbReference>
<dbReference type="EMBL" id="CP021474">
    <property type="protein sequence ID" value="ARW19086.1"/>
    <property type="molecule type" value="Genomic_DNA"/>
</dbReference>
<sequence>MLLKSMVKPKKDLTTVREDATLEEALDILEESGFRCVPVLDKTGRLFRGNIYKMHIYRHKSRGGSMQEPVTSLLKNATKYINVNAAFFNVFFSIKDLPFITVLDDNNYFYGILTHARLLDGLSQSWNVNVGSYVITVISGDERGDLETIAKIITKYTSIASVISLDVEEGDLVHRMMFTLPASVDEKRLHQIISNLERKGFRVPEVENLKQDRL</sequence>
<evidence type="ECO:0000313" key="8">
    <source>
        <dbReference type="Proteomes" id="UP000196118"/>
    </source>
</evidence>
<dbReference type="Proteomes" id="UP000743107">
    <property type="component" value="Unassembled WGS sequence"/>
</dbReference>
<dbReference type="NCBIfam" id="NF038387">
    <property type="entry name" value="CBS_CbpA"/>
    <property type="match status" value="1"/>
</dbReference>
<dbReference type="PROSITE" id="PS51371">
    <property type="entry name" value="CBS"/>
    <property type="match status" value="1"/>
</dbReference>
<dbReference type="EMBL" id="JADOFP010000001">
    <property type="protein sequence ID" value="MBF7113950.1"/>
    <property type="molecule type" value="Genomic_DNA"/>
</dbReference>
<dbReference type="Proteomes" id="UP000196118">
    <property type="component" value="Chromosome"/>
</dbReference>
<evidence type="ECO:0000313" key="11">
    <source>
        <dbReference type="Proteomes" id="UP001214131"/>
    </source>
</evidence>
<reference evidence="6" key="5">
    <citation type="submission" date="2020-11" db="EMBL/GenBank/DDBJ databases">
        <title>Antibiotic susceptibility profiles of Pediococcus pentosaceus from various origins and their implications for the safety assessment of strains with food-technology applications.</title>
        <authorList>
            <person name="Shani N."/>
            <person name="Oberhaensli S."/>
            <person name="Arias E."/>
        </authorList>
    </citation>
    <scope>NUCLEOTIDE SEQUENCE</scope>
    <source>
        <strain evidence="6">FAM 19164</strain>
        <strain evidence="5">FAM 24207</strain>
    </source>
</reference>
<evidence type="ECO:0000313" key="9">
    <source>
        <dbReference type="Proteomes" id="UP000472573"/>
    </source>
</evidence>
<keyword evidence="9" id="KW-1185">Reference proteome</keyword>
<gene>
    <name evidence="7" type="primary">cbpA</name>
    <name evidence="4" type="ORF">GBO79_04985</name>
    <name evidence="5" type="ORF">ITQ90_00075</name>
    <name evidence="6" type="ORF">ITQ97_03085</name>
    <name evidence="7" type="ORF">PWB86_06000</name>
    <name evidence="3" type="ORF">S100892_00481</name>
</gene>
<dbReference type="Proteomes" id="UP000472573">
    <property type="component" value="Unassembled WGS sequence"/>
</dbReference>
<dbReference type="EMBL" id="WENB01000002">
    <property type="protein sequence ID" value="KAF0414226.1"/>
    <property type="molecule type" value="Genomic_DNA"/>
</dbReference>
<evidence type="ECO:0000313" key="7">
    <source>
        <dbReference type="EMBL" id="WEA56754.1"/>
    </source>
</evidence>
<dbReference type="EMBL" id="CP118739">
    <property type="protein sequence ID" value="WEA56754.1"/>
    <property type="molecule type" value="Genomic_DNA"/>
</dbReference>
<organism evidence="6 10">
    <name type="scientific">Pediococcus pentosaceus</name>
    <dbReference type="NCBI Taxonomy" id="1255"/>
    <lineage>
        <taxon>Bacteria</taxon>
        <taxon>Bacillati</taxon>
        <taxon>Bacillota</taxon>
        <taxon>Bacilli</taxon>
        <taxon>Lactobacillales</taxon>
        <taxon>Lactobacillaceae</taxon>
        <taxon>Pediococcus</taxon>
    </lineage>
</organism>
<evidence type="ECO:0000313" key="10">
    <source>
        <dbReference type="Proteomes" id="UP000743107"/>
    </source>
</evidence>
<evidence type="ECO:0000313" key="3">
    <source>
        <dbReference type="EMBL" id="ARW19086.1"/>
    </source>
</evidence>
<accession>A0A8G0ZKC4</accession>
<reference evidence="4" key="3">
    <citation type="submission" date="2019-12" db="EMBL/GenBank/DDBJ databases">
        <title>SpeciesPrimer: A bioinformatics pipeline dedicated to the design of qPCR primers for the quantification of bacterial species.</title>
        <authorList>
            <person name="Dreier M."/>
            <person name="Berthoud H."/>
            <person name="Shani N."/>
            <person name="Wechsler D."/>
            <person name="Junier P."/>
        </authorList>
    </citation>
    <scope>NUCLEOTIDE SEQUENCE</scope>
    <source>
        <strain evidence="4">FAM13073</strain>
    </source>
</reference>
<reference evidence="4" key="2">
    <citation type="submission" date="2019-10" db="EMBL/GenBank/DDBJ databases">
        <authorList>
            <person name="Irmler S."/>
            <person name="Berthoud H."/>
            <person name="Roetschi A."/>
            <person name="Arias E."/>
            <person name="Shani N."/>
            <person name="Wuethrich D."/>
            <person name="Bruggmann R."/>
        </authorList>
    </citation>
    <scope>NUCLEOTIDE SEQUENCE</scope>
    <source>
        <strain evidence="4">FAM13073</strain>
    </source>
</reference>
<dbReference type="SUPFAM" id="SSF54631">
    <property type="entry name" value="CBS-domain pair"/>
    <property type="match status" value="1"/>
</dbReference>
<dbReference type="CDD" id="cd02205">
    <property type="entry name" value="CBS_pair_SF"/>
    <property type="match status" value="1"/>
</dbReference>
<evidence type="ECO:0000256" key="1">
    <source>
        <dbReference type="PROSITE-ProRule" id="PRU00703"/>
    </source>
</evidence>
<dbReference type="Pfam" id="PF00571">
    <property type="entry name" value="CBS"/>
    <property type="match status" value="1"/>
</dbReference>
<evidence type="ECO:0000313" key="6">
    <source>
        <dbReference type="EMBL" id="MBF7126803.1"/>
    </source>
</evidence>
<dbReference type="Proteomes" id="UP001194632">
    <property type="component" value="Unassembled WGS sequence"/>
</dbReference>
<protein>
    <submittedName>
        <fullName evidence="6">CBS domain-containing protein</fullName>
    </submittedName>
    <submittedName>
        <fullName evidence="7">Cyclic di-AMP binding protein CbpA</fullName>
    </submittedName>
</protein>
<feature type="domain" description="CBS" evidence="2">
    <location>
        <begin position="6"/>
        <end position="66"/>
    </location>
</feature>
<dbReference type="AlphaFoldDB" id="A0A0R2H974"/>
<reference evidence="7 11" key="6">
    <citation type="submission" date="2023-02" db="EMBL/GenBank/DDBJ databases">
        <title>Comparative genomics and fermentation flavor characterization of five lactic acid bacteria reveal flavor biosynthesis metabolic pathways in fermented muskmelon puree.</title>
        <authorList>
            <person name="Yuan L."/>
            <person name="Li M."/>
            <person name="Xu X."/>
            <person name="Lao F."/>
            <person name="Wu J."/>
        </authorList>
    </citation>
    <scope>NUCLEOTIDE SEQUENCE [LARGE SCALE GENOMIC DNA]</scope>
    <source>
        <strain evidence="7 11">Ca-4</strain>
    </source>
</reference>
<dbReference type="RefSeq" id="WP_002833019.1">
    <property type="nucleotide sequence ID" value="NZ_BEWQ01000001.1"/>
</dbReference>
<dbReference type="PIRSF" id="PIRSF035040">
    <property type="entry name" value="UCP035040_CBS_Lmo0553"/>
    <property type="match status" value="1"/>
</dbReference>
<dbReference type="GeneID" id="33062564"/>
<dbReference type="EMBL" id="JADOFV010000002">
    <property type="protein sequence ID" value="MBF7126803.1"/>
    <property type="molecule type" value="Genomic_DNA"/>
</dbReference>
<name>A0A0R2H974_PEDPE</name>
<accession>A0A0R2H974</accession>
<evidence type="ECO:0000259" key="2">
    <source>
        <dbReference type="PROSITE" id="PS51371"/>
    </source>
</evidence>
<dbReference type="Gene3D" id="3.10.580.10">
    <property type="entry name" value="CBS-domain"/>
    <property type="match status" value="1"/>
</dbReference>
<reference evidence="3 8" key="1">
    <citation type="submission" date="2017-05" db="EMBL/GenBank/DDBJ databases">
        <title>Genome sequence of Pediococcus pentosaceus strain SRCM100892.</title>
        <authorList>
            <person name="Cho S.H."/>
        </authorList>
    </citation>
    <scope>NUCLEOTIDE SEQUENCE [LARGE SCALE GENOMIC DNA]</scope>
    <source>
        <strain evidence="3 8">SRCM100892</strain>
    </source>
</reference>
<dbReference type="InterPro" id="IPR000644">
    <property type="entry name" value="CBS_dom"/>
</dbReference>
<evidence type="ECO:0000313" key="5">
    <source>
        <dbReference type="EMBL" id="MBF7113950.1"/>
    </source>
</evidence>
<proteinExistence type="predicted"/>
<dbReference type="InterPro" id="IPR017036">
    <property type="entry name" value="Lmo0553-like"/>
</dbReference>